<gene>
    <name evidence="1" type="ORF">ACFPIH_06215</name>
</gene>
<dbReference type="Gene3D" id="3.30.110.170">
    <property type="entry name" value="Protein of unknown function (DUF541), domain 1"/>
    <property type="match status" value="1"/>
</dbReference>
<dbReference type="RefSeq" id="WP_381175188.1">
    <property type="nucleotide sequence ID" value="NZ_JBHSFK010000003.1"/>
</dbReference>
<dbReference type="Pfam" id="PF04402">
    <property type="entry name" value="SIMPL"/>
    <property type="match status" value="1"/>
</dbReference>
<dbReference type="InterPro" id="IPR052022">
    <property type="entry name" value="26kDa_periplasmic_antigen"/>
</dbReference>
<reference evidence="2" key="1">
    <citation type="journal article" date="2019" name="Int. J. Syst. Evol. Microbiol.">
        <title>The Global Catalogue of Microorganisms (GCM) 10K type strain sequencing project: providing services to taxonomists for standard genome sequencing and annotation.</title>
        <authorList>
            <consortium name="The Broad Institute Genomics Platform"/>
            <consortium name="The Broad Institute Genome Sequencing Center for Infectious Disease"/>
            <person name="Wu L."/>
            <person name="Ma J."/>
        </authorList>
    </citation>
    <scope>NUCLEOTIDE SEQUENCE [LARGE SCALE GENOMIC DNA]</scope>
    <source>
        <strain evidence="2">CGMCC 4.7177</strain>
    </source>
</reference>
<proteinExistence type="predicted"/>
<organism evidence="1 2">
    <name type="scientific">Streptomyces vulcanius</name>
    <dbReference type="NCBI Taxonomy" id="1441876"/>
    <lineage>
        <taxon>Bacteria</taxon>
        <taxon>Bacillati</taxon>
        <taxon>Actinomycetota</taxon>
        <taxon>Actinomycetes</taxon>
        <taxon>Kitasatosporales</taxon>
        <taxon>Streptomycetaceae</taxon>
        <taxon>Streptomyces</taxon>
    </lineage>
</organism>
<dbReference type="Proteomes" id="UP001595839">
    <property type="component" value="Unassembled WGS sequence"/>
</dbReference>
<dbReference type="InterPro" id="IPR007497">
    <property type="entry name" value="SIMPL/DUF541"/>
</dbReference>
<dbReference type="PANTHER" id="PTHR34387:SF2">
    <property type="entry name" value="SLR1258 PROTEIN"/>
    <property type="match status" value="1"/>
</dbReference>
<accession>A0ABV9AL65</accession>
<comment type="caution">
    <text evidence="1">The sequence shown here is derived from an EMBL/GenBank/DDBJ whole genome shotgun (WGS) entry which is preliminary data.</text>
</comment>
<dbReference type="PANTHER" id="PTHR34387">
    <property type="entry name" value="SLR1258 PROTEIN"/>
    <property type="match status" value="1"/>
</dbReference>
<name>A0ABV9AL65_9ACTN</name>
<evidence type="ECO:0000313" key="2">
    <source>
        <dbReference type="Proteomes" id="UP001595839"/>
    </source>
</evidence>
<keyword evidence="2" id="KW-1185">Reference proteome</keyword>
<protein>
    <submittedName>
        <fullName evidence="1">SIMPL domain-containing protein</fullName>
    </submittedName>
</protein>
<sequence length="234" mass="25609">MTSPQIQPYGTPDTPLLAVRGEAELETDPDLARIGITVTARGKDRRTTLDDLTRRNATVVELVKSYGDAVEDLSTGVLSITPELGQHGRGERVRAYQGSVHLTAELTDFTALGELTTRLADLDLTRVDGPWWALRTESPVYRQARQRAVRDAVQRAKEYAEALGTTVAALTELADTGTGSAAGQPRRGFGRRMRRMSAAAEEIESAPEPLDLEPQRMRVQAEVRAQFTMVPPAL</sequence>
<evidence type="ECO:0000313" key="1">
    <source>
        <dbReference type="EMBL" id="MFC4499123.1"/>
    </source>
</evidence>
<dbReference type="EMBL" id="JBHSFK010000003">
    <property type="protein sequence ID" value="MFC4499123.1"/>
    <property type="molecule type" value="Genomic_DNA"/>
</dbReference>
<dbReference type="Gene3D" id="3.30.70.2970">
    <property type="entry name" value="Protein of unknown function (DUF541), domain 2"/>
    <property type="match status" value="1"/>
</dbReference>